<keyword evidence="1" id="KW-0472">Membrane</keyword>
<sequence length="56" mass="6147">MTKRHWIGLAIAAAFITVLVAAFWPYEPVRPGDQAVPPMIEKESTVAEPVEEPASQ</sequence>
<keyword evidence="1" id="KW-0812">Transmembrane</keyword>
<dbReference type="Proteomes" id="UP001378188">
    <property type="component" value="Unassembled WGS sequence"/>
</dbReference>
<feature type="transmembrane region" description="Helical" evidence="1">
    <location>
        <begin position="7"/>
        <end position="26"/>
    </location>
</feature>
<proteinExistence type="predicted"/>
<keyword evidence="1" id="KW-1133">Transmembrane helix</keyword>
<reference evidence="2 3" key="1">
    <citation type="submission" date="2024-02" db="EMBL/GenBank/DDBJ databases">
        <title>Genome analysis and characterization of Microbaculum marinisediminis sp. nov., isolated from marine sediment.</title>
        <authorList>
            <person name="Du Z.-J."/>
            <person name="Ye Y.-Q."/>
            <person name="Zhang Z.-R."/>
            <person name="Yuan S.-M."/>
            <person name="Zhang X.-Y."/>
        </authorList>
    </citation>
    <scope>NUCLEOTIDE SEQUENCE [LARGE SCALE GENOMIC DNA]</scope>
    <source>
        <strain evidence="2 3">SDUM1044001</strain>
    </source>
</reference>
<dbReference type="AlphaFoldDB" id="A0AAW9RLY9"/>
<organism evidence="2 3">
    <name type="scientific">Microbaculum marinum</name>
    <dbReference type="NCBI Taxonomy" id="1764581"/>
    <lineage>
        <taxon>Bacteria</taxon>
        <taxon>Pseudomonadati</taxon>
        <taxon>Pseudomonadota</taxon>
        <taxon>Alphaproteobacteria</taxon>
        <taxon>Hyphomicrobiales</taxon>
        <taxon>Tepidamorphaceae</taxon>
        <taxon>Microbaculum</taxon>
    </lineage>
</organism>
<evidence type="ECO:0000313" key="2">
    <source>
        <dbReference type="EMBL" id="MEJ8573272.1"/>
    </source>
</evidence>
<dbReference type="RefSeq" id="WP_340330970.1">
    <property type="nucleotide sequence ID" value="NZ_JAZHOF010000007.1"/>
</dbReference>
<gene>
    <name evidence="2" type="ORF">V3328_17400</name>
</gene>
<evidence type="ECO:0000256" key="1">
    <source>
        <dbReference type="SAM" id="Phobius"/>
    </source>
</evidence>
<keyword evidence="3" id="KW-1185">Reference proteome</keyword>
<dbReference type="EMBL" id="JAZHOF010000007">
    <property type="protein sequence ID" value="MEJ8573272.1"/>
    <property type="molecule type" value="Genomic_DNA"/>
</dbReference>
<accession>A0AAW9RLY9</accession>
<comment type="caution">
    <text evidence="2">The sequence shown here is derived from an EMBL/GenBank/DDBJ whole genome shotgun (WGS) entry which is preliminary data.</text>
</comment>
<protein>
    <submittedName>
        <fullName evidence="2">Uncharacterized protein</fullName>
    </submittedName>
</protein>
<evidence type="ECO:0000313" key="3">
    <source>
        <dbReference type="Proteomes" id="UP001378188"/>
    </source>
</evidence>
<name>A0AAW9RLY9_9HYPH</name>